<gene>
    <name evidence="1" type="ORF">GCM10017764_18850</name>
</gene>
<reference evidence="2" key="1">
    <citation type="journal article" date="2019" name="Int. J. Syst. Evol. Microbiol.">
        <title>The Global Catalogue of Microorganisms (GCM) 10K type strain sequencing project: providing services to taxonomists for standard genome sequencing and annotation.</title>
        <authorList>
            <consortium name="The Broad Institute Genomics Platform"/>
            <consortium name="The Broad Institute Genome Sequencing Center for Infectious Disease"/>
            <person name="Wu L."/>
            <person name="Ma J."/>
        </authorList>
    </citation>
    <scope>NUCLEOTIDE SEQUENCE [LARGE SCALE GENOMIC DNA]</scope>
    <source>
        <strain evidence="2">CGMCC 1.12966</strain>
    </source>
</reference>
<name>A0ABQ3HYI8_9SPHI</name>
<comment type="caution">
    <text evidence="1">The sequence shown here is derived from an EMBL/GenBank/DDBJ whole genome shotgun (WGS) entry which is preliminary data.</text>
</comment>
<proteinExistence type="predicted"/>
<evidence type="ECO:0000313" key="2">
    <source>
        <dbReference type="Proteomes" id="UP000620550"/>
    </source>
</evidence>
<evidence type="ECO:0000313" key="1">
    <source>
        <dbReference type="EMBL" id="GHE35771.1"/>
    </source>
</evidence>
<keyword evidence="2" id="KW-1185">Reference proteome</keyword>
<organism evidence="1 2">
    <name type="scientific">Sphingobacterium griseoflavum</name>
    <dbReference type="NCBI Taxonomy" id="1474952"/>
    <lineage>
        <taxon>Bacteria</taxon>
        <taxon>Pseudomonadati</taxon>
        <taxon>Bacteroidota</taxon>
        <taxon>Sphingobacteriia</taxon>
        <taxon>Sphingobacteriales</taxon>
        <taxon>Sphingobacteriaceae</taxon>
        <taxon>Sphingobacterium</taxon>
    </lineage>
</organism>
<dbReference type="RefSeq" id="WP_189626405.1">
    <property type="nucleotide sequence ID" value="NZ_BNAF01000006.1"/>
</dbReference>
<sequence>MSVLVIKTIKRNKRKAVRKIIGDRQGIHYERQDGITDSILYTRLERSGSTGTGDIFLQFVGHRYKQAVLKAMVNGIETTMAFDKIDVGYSY</sequence>
<protein>
    <submittedName>
        <fullName evidence="1">Uncharacterized protein</fullName>
    </submittedName>
</protein>
<dbReference type="Proteomes" id="UP000620550">
    <property type="component" value="Unassembled WGS sequence"/>
</dbReference>
<dbReference type="EMBL" id="BNAF01000006">
    <property type="protein sequence ID" value="GHE35771.1"/>
    <property type="molecule type" value="Genomic_DNA"/>
</dbReference>
<accession>A0ABQ3HYI8</accession>